<feature type="domain" description="DM2" evidence="3">
    <location>
        <begin position="331"/>
        <end position="418"/>
    </location>
</feature>
<dbReference type="InterPro" id="IPR039759">
    <property type="entry name" value="eIF2D_SUI1"/>
</dbReference>
<dbReference type="InterPro" id="IPR036877">
    <property type="entry name" value="SUI1_dom_sf"/>
</dbReference>
<feature type="domain" description="SUI1" evidence="2">
    <location>
        <begin position="442"/>
        <end position="514"/>
    </location>
</feature>
<keyword evidence="5" id="KW-1185">Reference proteome</keyword>
<keyword evidence="1" id="KW-0963">Cytoplasm</keyword>
<evidence type="ECO:0000259" key="2">
    <source>
        <dbReference type="PROSITE" id="PS50296"/>
    </source>
</evidence>
<evidence type="ECO:0000256" key="1">
    <source>
        <dbReference type="ARBA" id="ARBA00022490"/>
    </source>
</evidence>
<dbReference type="InterPro" id="IPR048247">
    <property type="entry name" value="eIF2D_N"/>
</dbReference>
<dbReference type="CDD" id="cd11608">
    <property type="entry name" value="eIF2D_C"/>
    <property type="match status" value="1"/>
</dbReference>
<proteinExistence type="predicted"/>
<protein>
    <submittedName>
        <fullName evidence="4">SWIB/MDM2 domain,PUA domain,SUI1 domain</fullName>
    </submittedName>
</protein>
<evidence type="ECO:0000259" key="3">
    <source>
        <dbReference type="PROSITE" id="PS51925"/>
    </source>
</evidence>
<dbReference type="CDD" id="cd11610">
    <property type="entry name" value="eIF2D_N"/>
    <property type="match status" value="1"/>
</dbReference>
<reference evidence="4 5" key="1">
    <citation type="submission" date="2019-08" db="EMBL/GenBank/DDBJ databases">
        <authorList>
            <person name="Alioto T."/>
            <person name="Alioto T."/>
            <person name="Gomez Garrido J."/>
        </authorList>
    </citation>
    <scope>NUCLEOTIDE SEQUENCE [LARGE SCALE GENOMIC DNA]</scope>
</reference>
<dbReference type="PANTHER" id="PTHR12217:SF4">
    <property type="entry name" value="EUKARYOTIC TRANSLATION INITIATION FACTOR 2D"/>
    <property type="match status" value="1"/>
</dbReference>
<name>A0A5E4NAC2_9HEMI</name>
<dbReference type="InterPro" id="IPR036885">
    <property type="entry name" value="SWIB_MDM2_dom_sf"/>
</dbReference>
<accession>A0A5E4NAC2</accession>
<dbReference type="EMBL" id="CABPRJ010001925">
    <property type="protein sequence ID" value="VVC41765.1"/>
    <property type="molecule type" value="Genomic_DNA"/>
</dbReference>
<dbReference type="Proteomes" id="UP000325440">
    <property type="component" value="Unassembled WGS sequence"/>
</dbReference>
<dbReference type="InterPro" id="IPR058886">
    <property type="entry name" value="SWIB_eIF2D"/>
</dbReference>
<dbReference type="Pfam" id="PF25304">
    <property type="entry name" value="WHD_eIF2D"/>
    <property type="match status" value="1"/>
</dbReference>
<dbReference type="Pfam" id="PF01253">
    <property type="entry name" value="SUI1"/>
    <property type="match status" value="1"/>
</dbReference>
<dbReference type="InterPro" id="IPR039757">
    <property type="entry name" value="EIF2D"/>
</dbReference>
<dbReference type="InterPro" id="IPR001950">
    <property type="entry name" value="SUI1"/>
</dbReference>
<organism evidence="4 5">
    <name type="scientific">Cinara cedri</name>
    <dbReference type="NCBI Taxonomy" id="506608"/>
    <lineage>
        <taxon>Eukaryota</taxon>
        <taxon>Metazoa</taxon>
        <taxon>Ecdysozoa</taxon>
        <taxon>Arthropoda</taxon>
        <taxon>Hexapoda</taxon>
        <taxon>Insecta</taxon>
        <taxon>Pterygota</taxon>
        <taxon>Neoptera</taxon>
        <taxon>Paraneoptera</taxon>
        <taxon>Hemiptera</taxon>
        <taxon>Sternorrhyncha</taxon>
        <taxon>Aphidomorpha</taxon>
        <taxon>Aphidoidea</taxon>
        <taxon>Aphididae</taxon>
        <taxon>Lachninae</taxon>
        <taxon>Cinara</taxon>
    </lineage>
</organism>
<dbReference type="Gene3D" id="3.30.780.10">
    <property type="entry name" value="SUI1-like domain"/>
    <property type="match status" value="1"/>
</dbReference>
<dbReference type="PANTHER" id="PTHR12217">
    <property type="entry name" value="EUKARYOTIC TRANSLATION INITIATION FACTOR 2D"/>
    <property type="match status" value="1"/>
</dbReference>
<dbReference type="OrthoDB" id="199771at2759"/>
<dbReference type="InterPro" id="IPR003121">
    <property type="entry name" value="SWIB_MDM2_domain"/>
</dbReference>
<dbReference type="Gene3D" id="3.10.400.20">
    <property type="match status" value="1"/>
</dbReference>
<dbReference type="Pfam" id="PF17832">
    <property type="entry name" value="Pre-PUA"/>
    <property type="match status" value="1"/>
</dbReference>
<dbReference type="AlphaFoldDB" id="A0A5E4NAC2"/>
<dbReference type="Gene3D" id="1.10.245.10">
    <property type="entry name" value="SWIB/MDM2 domain"/>
    <property type="match status" value="1"/>
</dbReference>
<dbReference type="Pfam" id="PF26291">
    <property type="entry name" value="SWIB_eIF2D"/>
    <property type="match status" value="1"/>
</dbReference>
<dbReference type="PROSITE" id="PS50296">
    <property type="entry name" value="SUI1"/>
    <property type="match status" value="1"/>
</dbReference>
<evidence type="ECO:0000313" key="4">
    <source>
        <dbReference type="EMBL" id="VVC41765.1"/>
    </source>
</evidence>
<dbReference type="InterPro" id="IPR057429">
    <property type="entry name" value="WH_eIF2D"/>
</dbReference>
<sequence>MFKNEFRIKSSVSIKGAEQKKLKATICKYFNLSNETLDTFLNQKQLTQLKVITHTNDIVKINCAQNVAIVFEFKNKFYPTLFMVWSFPHIFPRLKLDNDGKSQLKSASELTIKELRSNDANNEHILSSLPVDQCVSLCTISCQKIIAIGYLTIDGNSIKDSEKSRDKCLKVLHYYDDELFKSHIKSSIPDVIYTMEREFNDAPELNDKKMYSEDIQTVVNKMDELLMTCSLKALKYSIKKQMLPILASTFYKKYVMSFCPEGTELDIKKTSYKKLTSFLQLLDKEQMIKLNVSSNGIVEITQVIQSNSKLQDLNSDDNPALKENLDQFSPPVKEIYVVTPGLYPIFSEFLCRKGDKLTVPSIRKYVTEYIKKYQLQDSTNPSVVNTNNVLKKILSQRKDNTFISIKDLIEEITKLMYRTEIAVFNVETTETKKSLKKKINHIEMTVNNRSGNKKVTLVNNLELYGIDIIKFSKECQHGVAASTTINDIPNEQNRQVQIQGSQVPFVYKLLTDQYKIPVKFLRGYENHIKKK</sequence>
<evidence type="ECO:0000313" key="5">
    <source>
        <dbReference type="Proteomes" id="UP000325440"/>
    </source>
</evidence>
<dbReference type="InterPro" id="IPR041366">
    <property type="entry name" value="Pre-PUA"/>
</dbReference>
<dbReference type="GO" id="GO:0001731">
    <property type="term" value="P:formation of translation preinitiation complex"/>
    <property type="evidence" value="ECO:0007669"/>
    <property type="project" value="InterPro"/>
</dbReference>
<dbReference type="SUPFAM" id="SSF55159">
    <property type="entry name" value="eIF1-like"/>
    <property type="match status" value="1"/>
</dbReference>
<dbReference type="PROSITE" id="PS51925">
    <property type="entry name" value="SWIB_MDM2"/>
    <property type="match status" value="1"/>
</dbReference>
<dbReference type="GO" id="GO:0003743">
    <property type="term" value="F:translation initiation factor activity"/>
    <property type="evidence" value="ECO:0007669"/>
    <property type="project" value="InterPro"/>
</dbReference>
<dbReference type="SUPFAM" id="SSF47592">
    <property type="entry name" value="SWIB/MDM2 domain"/>
    <property type="match status" value="1"/>
</dbReference>
<gene>
    <name evidence="4" type="ORF">CINCED_3A002139</name>
</gene>